<dbReference type="AlphaFoldDB" id="A0A6G1E8B0"/>
<name>A0A6G1E8B0_9ORYZ</name>
<protein>
    <recommendedName>
        <fullName evidence="3">Chlorophyll a-b binding protein, chloroplastic</fullName>
    </recommendedName>
</protein>
<evidence type="ECO:0000313" key="1">
    <source>
        <dbReference type="EMBL" id="KAF0921020.1"/>
    </source>
</evidence>
<dbReference type="EMBL" id="SPHZ02000005">
    <property type="protein sequence ID" value="KAF0921020.1"/>
    <property type="molecule type" value="Genomic_DNA"/>
</dbReference>
<sequence length="59" mass="6286">MATTTMALSPLALADKAVAKVFSEGRITMHKSAPEPTPTTSDNPWYGPDYVLYLSPASS</sequence>
<reference evidence="1 2" key="1">
    <citation type="submission" date="2019-11" db="EMBL/GenBank/DDBJ databases">
        <title>Whole genome sequence of Oryza granulata.</title>
        <authorList>
            <person name="Li W."/>
        </authorList>
    </citation>
    <scope>NUCLEOTIDE SEQUENCE [LARGE SCALE GENOMIC DNA]</scope>
    <source>
        <strain evidence="2">cv. Menghai</strain>
        <tissue evidence="1">Leaf</tissue>
    </source>
</reference>
<dbReference type="Proteomes" id="UP000479710">
    <property type="component" value="Unassembled WGS sequence"/>
</dbReference>
<gene>
    <name evidence="1" type="ORF">E2562_038140</name>
</gene>
<accession>A0A6G1E8B0</accession>
<comment type="caution">
    <text evidence="1">The sequence shown here is derived from an EMBL/GenBank/DDBJ whole genome shotgun (WGS) entry which is preliminary data.</text>
</comment>
<evidence type="ECO:0008006" key="3">
    <source>
        <dbReference type="Google" id="ProtNLM"/>
    </source>
</evidence>
<keyword evidence="2" id="KW-1185">Reference proteome</keyword>
<proteinExistence type="predicted"/>
<evidence type="ECO:0000313" key="2">
    <source>
        <dbReference type="Proteomes" id="UP000479710"/>
    </source>
</evidence>
<organism evidence="1 2">
    <name type="scientific">Oryza meyeriana var. granulata</name>
    <dbReference type="NCBI Taxonomy" id="110450"/>
    <lineage>
        <taxon>Eukaryota</taxon>
        <taxon>Viridiplantae</taxon>
        <taxon>Streptophyta</taxon>
        <taxon>Embryophyta</taxon>
        <taxon>Tracheophyta</taxon>
        <taxon>Spermatophyta</taxon>
        <taxon>Magnoliopsida</taxon>
        <taxon>Liliopsida</taxon>
        <taxon>Poales</taxon>
        <taxon>Poaceae</taxon>
        <taxon>BOP clade</taxon>
        <taxon>Oryzoideae</taxon>
        <taxon>Oryzeae</taxon>
        <taxon>Oryzinae</taxon>
        <taxon>Oryza</taxon>
        <taxon>Oryza meyeriana</taxon>
    </lineage>
</organism>